<dbReference type="AlphaFoldDB" id="D6ZE07"/>
<dbReference type="EMBL" id="CP001958">
    <property type="protein sequence ID" value="ADG97287.1"/>
    <property type="molecule type" value="Genomic_DNA"/>
</dbReference>
<dbReference type="STRING" id="640132.Srot_0808"/>
<accession>D6ZE07</accession>
<dbReference type="HOGENOM" id="CLU_2318498_0_0_11"/>
<protein>
    <submittedName>
        <fullName evidence="1">Uncharacterized protein</fullName>
    </submittedName>
</protein>
<dbReference type="KEGG" id="srt:Srot_0808"/>
<reference evidence="1 2" key="1">
    <citation type="journal article" date="2010" name="Stand. Genomic Sci.">
        <title>Complete genome sequence of Segniliparus rotundus type strain (CDC 1076).</title>
        <authorList>
            <person name="Sikorski J."/>
            <person name="Lapidus A."/>
            <person name="Copeland A."/>
            <person name="Misra M."/>
            <person name="Glavina Del Rio T."/>
            <person name="Nolan M."/>
            <person name="Lucas S."/>
            <person name="Chen F."/>
            <person name="Tice H."/>
            <person name="Cheng J.F."/>
            <person name="Jando M."/>
            <person name="Schneider S."/>
            <person name="Bruce D."/>
            <person name="Goodwin L."/>
            <person name="Pitluck S."/>
            <person name="Liolios K."/>
            <person name="Mikhailova N."/>
            <person name="Pati A."/>
            <person name="Ivanova N."/>
            <person name="Mavromatis K."/>
            <person name="Chen A."/>
            <person name="Palaniappan K."/>
            <person name="Chertkov O."/>
            <person name="Land M."/>
            <person name="Hauser L."/>
            <person name="Chang Y.J."/>
            <person name="Jeffries C.D."/>
            <person name="Brettin T."/>
            <person name="Detter J.C."/>
            <person name="Han C."/>
            <person name="Rohde M."/>
            <person name="Goker M."/>
            <person name="Bristow J."/>
            <person name="Eisen J.A."/>
            <person name="Markowitz V."/>
            <person name="Hugenholtz P."/>
            <person name="Kyrpides N.C."/>
            <person name="Klenk H.P."/>
        </authorList>
    </citation>
    <scope>NUCLEOTIDE SEQUENCE [LARGE SCALE GENOMIC DNA]</scope>
    <source>
        <strain evidence="2">ATCC BAA-972 / CDC 1076 / CIP 108378 / DSM 44985 / JCM 13578</strain>
    </source>
</reference>
<proteinExistence type="predicted"/>
<gene>
    <name evidence="1" type="ordered locus">Srot_0808</name>
</gene>
<organism evidence="1 2">
    <name type="scientific">Segniliparus rotundus (strain ATCC BAA-972 / CDC 1076 / CIP 108378 / DSM 44985 / JCM 13578)</name>
    <dbReference type="NCBI Taxonomy" id="640132"/>
    <lineage>
        <taxon>Bacteria</taxon>
        <taxon>Bacillati</taxon>
        <taxon>Actinomycetota</taxon>
        <taxon>Actinomycetes</taxon>
        <taxon>Mycobacteriales</taxon>
        <taxon>Segniliparaceae</taxon>
        <taxon>Segniliparus</taxon>
    </lineage>
</organism>
<keyword evidence="2" id="KW-1185">Reference proteome</keyword>
<evidence type="ECO:0000313" key="2">
    <source>
        <dbReference type="Proteomes" id="UP000002247"/>
    </source>
</evidence>
<evidence type="ECO:0000313" key="1">
    <source>
        <dbReference type="EMBL" id="ADG97287.1"/>
    </source>
</evidence>
<dbReference type="Proteomes" id="UP000002247">
    <property type="component" value="Chromosome"/>
</dbReference>
<name>D6ZE07_SEGRD</name>
<sequence length="99" mass="11176">MFVGERGGLVFSAEAFAAYLGAPVDECREWVEDDGFLGFPELSHSSDLPEEWEDRLAERLEDATNEMGDYLMLLVLKHFSSTEGFKVELVDERTGTVIR</sequence>
<dbReference type="RefSeq" id="WP_013137743.1">
    <property type="nucleotide sequence ID" value="NC_014168.1"/>
</dbReference>